<keyword evidence="22" id="KW-1185">Reference proteome</keyword>
<evidence type="ECO:0000313" key="21">
    <source>
        <dbReference type="EMBL" id="GFS89062.1"/>
    </source>
</evidence>
<keyword evidence="13" id="KW-0804">Transcription</keyword>
<feature type="region of interest" description="Disordered" evidence="18">
    <location>
        <begin position="93"/>
        <end position="136"/>
    </location>
</feature>
<dbReference type="GO" id="GO:0044027">
    <property type="term" value="P:negative regulation of gene expression via chromosomal CpG island methylation"/>
    <property type="evidence" value="ECO:0007669"/>
    <property type="project" value="TreeGrafter"/>
</dbReference>
<evidence type="ECO:0000313" key="22">
    <source>
        <dbReference type="Proteomes" id="UP000887013"/>
    </source>
</evidence>
<comment type="function">
    <text evidence="16">Plays an essential role in normal development and survival. Involved in regulation of the expansion or survival of lymphoid cells. Required for de novo or maintenance DNA methylation. May control silencing of the imprinted CDKN1C gene through DNA methylation. May play a role in formation and organization of heterochromatin, implying a functional role in the regulation of transcription and mitosis.</text>
</comment>
<dbReference type="GO" id="GO:0005721">
    <property type="term" value="C:pericentric heterochromatin"/>
    <property type="evidence" value="ECO:0007669"/>
    <property type="project" value="TreeGrafter"/>
</dbReference>
<evidence type="ECO:0000256" key="2">
    <source>
        <dbReference type="ARBA" id="ARBA00007025"/>
    </source>
</evidence>
<evidence type="ECO:0000256" key="13">
    <source>
        <dbReference type="ARBA" id="ARBA00023163"/>
    </source>
</evidence>
<dbReference type="GO" id="GO:0016787">
    <property type="term" value="F:hydrolase activity"/>
    <property type="evidence" value="ECO:0007669"/>
    <property type="project" value="UniProtKB-KW"/>
</dbReference>
<dbReference type="CDD" id="cd18793">
    <property type="entry name" value="SF2_C_SNF"/>
    <property type="match status" value="1"/>
</dbReference>
<keyword evidence="11" id="KW-0805">Transcription regulation</keyword>
<dbReference type="Gene3D" id="3.40.50.300">
    <property type="entry name" value="P-loop containing nucleotide triphosphate hydrolases"/>
    <property type="match status" value="1"/>
</dbReference>
<protein>
    <recommendedName>
        <fullName evidence="17">Proliferation-associated SNF2-like protein</fullName>
    </recommendedName>
</protein>
<dbReference type="InterPro" id="IPR049730">
    <property type="entry name" value="SNF2/RAD54-like_C"/>
</dbReference>
<evidence type="ECO:0000256" key="16">
    <source>
        <dbReference type="ARBA" id="ARBA00053349"/>
    </source>
</evidence>
<evidence type="ECO:0000259" key="19">
    <source>
        <dbReference type="PROSITE" id="PS51192"/>
    </source>
</evidence>
<dbReference type="SMART" id="SM00487">
    <property type="entry name" value="DEXDc"/>
    <property type="match status" value="1"/>
</dbReference>
<dbReference type="PROSITE" id="PS51192">
    <property type="entry name" value="HELICASE_ATP_BIND_1"/>
    <property type="match status" value="1"/>
</dbReference>
<dbReference type="GO" id="GO:0003682">
    <property type="term" value="F:chromatin binding"/>
    <property type="evidence" value="ECO:0007669"/>
    <property type="project" value="TreeGrafter"/>
</dbReference>
<dbReference type="GO" id="GO:0051301">
    <property type="term" value="P:cell division"/>
    <property type="evidence" value="ECO:0007669"/>
    <property type="project" value="UniProtKB-KW"/>
</dbReference>
<dbReference type="Gene3D" id="3.40.50.10810">
    <property type="entry name" value="Tandem AAA-ATPase domain"/>
    <property type="match status" value="1"/>
</dbReference>
<evidence type="ECO:0000256" key="3">
    <source>
        <dbReference type="ARBA" id="ARBA00022473"/>
    </source>
</evidence>
<keyword evidence="4" id="KW-0597">Phosphoprotein</keyword>
<organism evidence="21 22">
    <name type="scientific">Nephila pilipes</name>
    <name type="common">Giant wood spider</name>
    <name type="synonym">Nephila maculata</name>
    <dbReference type="NCBI Taxonomy" id="299642"/>
    <lineage>
        <taxon>Eukaryota</taxon>
        <taxon>Metazoa</taxon>
        <taxon>Ecdysozoa</taxon>
        <taxon>Arthropoda</taxon>
        <taxon>Chelicerata</taxon>
        <taxon>Arachnida</taxon>
        <taxon>Araneae</taxon>
        <taxon>Araneomorphae</taxon>
        <taxon>Entelegynae</taxon>
        <taxon>Araneoidea</taxon>
        <taxon>Nephilidae</taxon>
        <taxon>Nephila</taxon>
    </lineage>
</organism>
<comment type="subcellular location">
    <subcellularLocation>
        <location evidence="1">Nucleus</location>
    </subcellularLocation>
</comment>
<dbReference type="SUPFAM" id="SSF52540">
    <property type="entry name" value="P-loop containing nucleoside triphosphate hydrolases"/>
    <property type="match status" value="2"/>
</dbReference>
<evidence type="ECO:0000256" key="9">
    <source>
        <dbReference type="ARBA" id="ARBA00022806"/>
    </source>
</evidence>
<comment type="similarity">
    <text evidence="2">Belongs to the SNF2/RAD54 helicase family.</text>
</comment>
<evidence type="ECO:0000256" key="1">
    <source>
        <dbReference type="ARBA" id="ARBA00004123"/>
    </source>
</evidence>
<comment type="caution">
    <text evidence="21">The sequence shown here is derived from an EMBL/GenBank/DDBJ whole genome shotgun (WGS) entry which is preliminary data.</text>
</comment>
<keyword evidence="12" id="KW-0175">Coiled coil</keyword>
<dbReference type="InterPro" id="IPR014001">
    <property type="entry name" value="Helicase_ATP-bd"/>
</dbReference>
<dbReference type="InterPro" id="IPR027417">
    <property type="entry name" value="P-loop_NTPase"/>
</dbReference>
<dbReference type="Proteomes" id="UP000887013">
    <property type="component" value="Unassembled WGS sequence"/>
</dbReference>
<evidence type="ECO:0000256" key="12">
    <source>
        <dbReference type="ARBA" id="ARBA00023054"/>
    </source>
</evidence>
<keyword evidence="8" id="KW-0378">Hydrolase</keyword>
<evidence type="ECO:0000256" key="14">
    <source>
        <dbReference type="ARBA" id="ARBA00023242"/>
    </source>
</evidence>
<keyword evidence="3" id="KW-0217">Developmental protein</keyword>
<proteinExistence type="inferred from homology"/>
<dbReference type="OrthoDB" id="448448at2759"/>
<keyword evidence="6" id="KW-0547">Nucleotide-binding</keyword>
<evidence type="ECO:0000256" key="6">
    <source>
        <dbReference type="ARBA" id="ARBA00022741"/>
    </source>
</evidence>
<feature type="domain" description="Helicase C-terminal" evidence="20">
    <location>
        <begin position="543"/>
        <end position="706"/>
    </location>
</feature>
<sequence>MEVDNNSDSPRIKNETNDEGSEALVITGEMLQEEKRLEEKVAVEERKLREKIAEEERRVEEEKCFKRLHLLLSRSSIYAKFMADKLQIHEKKMEKKQKLKERDRNANKDAATSNNYNSVTSSTKRKASQSSPMKKRKVDVNIMDVYKKQSMKDIEAEEENSQKGSITFSVDSQPKLFCGGTMRDYQIEGFEWLKTLFENGVNGILADEMGLGKTIQCIALIAYLIEMGISGPFYICGPLSTLPNWCAEFKRFTPHIPILMYHGNKDVRTDLRKKIFNKTKVNGIYCYPVVISSYNITLFDAKYLANIEWKMLVIDEAHRIKNFECKLIESLKRFNAVHRLLLTGTPLQNNLSELWSLLNFILPEIFDDLQVFQSWFDINRLTHNGVTQGIMEQEQEKQIVSIMHQILTPFLLRRTKLDVELNIPPKKVVLVNAPLTELQKTYYEAVLNGTIEDLLYGKRKEITLPRKTKHHKIGSLKSIENRSSLPEEEWRGMSEINLKLRNPVMCLRRICCHPYLISYPLDPSTEQYAVDENLVSSSGKFLVLDVLLPELKKRGHKILLFSQFTSMLAILEDYCNFRGHKFCCLNGSMKLSEREEEMRAFREDKETFIFLISTRAGGLGLNLTAADTVILYDSDWNPQSDLQAQDRCHRIGQEKPVIVYRLIIPNTVDERIIDIATAKRKLEKVIILKGRFKSTDGLSSQQSSISKEELLELLETPDENGQVNVENYKISSDVLANLLDRSNIVTTT</sequence>
<keyword evidence="14" id="KW-0539">Nucleus</keyword>
<dbReference type="InterPro" id="IPR038718">
    <property type="entry name" value="SNF2-like_sf"/>
</dbReference>
<evidence type="ECO:0000256" key="11">
    <source>
        <dbReference type="ARBA" id="ARBA00023015"/>
    </source>
</evidence>
<dbReference type="PROSITE" id="PS51194">
    <property type="entry name" value="HELICASE_CTER"/>
    <property type="match status" value="1"/>
</dbReference>
<dbReference type="Pfam" id="PF00271">
    <property type="entry name" value="Helicase_C"/>
    <property type="match status" value="1"/>
</dbReference>
<reference evidence="21" key="1">
    <citation type="submission" date="2020-08" db="EMBL/GenBank/DDBJ databases">
        <title>Multicomponent nature underlies the extraordinary mechanical properties of spider dragline silk.</title>
        <authorList>
            <person name="Kono N."/>
            <person name="Nakamura H."/>
            <person name="Mori M."/>
            <person name="Yoshida Y."/>
            <person name="Ohtoshi R."/>
            <person name="Malay A.D."/>
            <person name="Moran D.A.P."/>
            <person name="Tomita M."/>
            <person name="Numata K."/>
            <person name="Arakawa K."/>
        </authorList>
    </citation>
    <scope>NUCLEOTIDE SEQUENCE</scope>
</reference>
<dbReference type="GO" id="GO:0031508">
    <property type="term" value="P:pericentric heterochromatin formation"/>
    <property type="evidence" value="ECO:0007669"/>
    <property type="project" value="TreeGrafter"/>
</dbReference>
<evidence type="ECO:0000256" key="17">
    <source>
        <dbReference type="ARBA" id="ARBA00081399"/>
    </source>
</evidence>
<feature type="compositionally biased region" description="Basic residues" evidence="18">
    <location>
        <begin position="123"/>
        <end position="136"/>
    </location>
</feature>
<dbReference type="FunFam" id="3.40.50.10810:FF:000015">
    <property type="entry name" value="lymphoid-specific helicase isoform X1"/>
    <property type="match status" value="1"/>
</dbReference>
<dbReference type="PANTHER" id="PTHR47161:SF1">
    <property type="entry name" value="LYMPHOID-SPECIFIC HELICASE"/>
    <property type="match status" value="1"/>
</dbReference>
<dbReference type="Pfam" id="PF00176">
    <property type="entry name" value="SNF2-rel_dom"/>
    <property type="match status" value="1"/>
</dbReference>
<evidence type="ECO:0000256" key="10">
    <source>
        <dbReference type="ARBA" id="ARBA00022840"/>
    </source>
</evidence>
<evidence type="ECO:0000256" key="7">
    <source>
        <dbReference type="ARBA" id="ARBA00022776"/>
    </source>
</evidence>
<evidence type="ECO:0000256" key="15">
    <source>
        <dbReference type="ARBA" id="ARBA00023306"/>
    </source>
</evidence>
<keyword evidence="5" id="KW-0132">Cell division</keyword>
<accession>A0A8X6N1X3</accession>
<dbReference type="InterPro" id="IPR001650">
    <property type="entry name" value="Helicase_C-like"/>
</dbReference>
<keyword evidence="9" id="KW-0347">Helicase</keyword>
<dbReference type="GO" id="GO:0004386">
    <property type="term" value="F:helicase activity"/>
    <property type="evidence" value="ECO:0007669"/>
    <property type="project" value="UniProtKB-KW"/>
</dbReference>
<evidence type="ECO:0000256" key="18">
    <source>
        <dbReference type="SAM" id="MobiDB-lite"/>
    </source>
</evidence>
<name>A0A8X6N1X3_NEPPI</name>
<dbReference type="PANTHER" id="PTHR47161">
    <property type="entry name" value="LYMPHOID-SPECIFIC HELICASE"/>
    <property type="match status" value="1"/>
</dbReference>
<keyword evidence="15" id="KW-0131">Cell cycle</keyword>
<keyword evidence="10" id="KW-0067">ATP-binding</keyword>
<feature type="region of interest" description="Disordered" evidence="18">
    <location>
        <begin position="1"/>
        <end position="22"/>
    </location>
</feature>
<gene>
    <name evidence="21" type="primary">HELLS</name>
    <name evidence="21" type="ORF">NPIL_473571</name>
</gene>
<dbReference type="InterPro" id="IPR000330">
    <property type="entry name" value="SNF2_N"/>
</dbReference>
<feature type="compositionally biased region" description="Low complexity" evidence="18">
    <location>
        <begin position="112"/>
        <end position="122"/>
    </location>
</feature>
<keyword evidence="7" id="KW-0498">Mitosis</keyword>
<dbReference type="GO" id="GO:0005634">
    <property type="term" value="C:nucleus"/>
    <property type="evidence" value="ECO:0007669"/>
    <property type="project" value="UniProtKB-SubCell"/>
</dbReference>
<dbReference type="SMART" id="SM00490">
    <property type="entry name" value="HELICc"/>
    <property type="match status" value="1"/>
</dbReference>
<dbReference type="FunFam" id="3.40.50.300:FF:000577">
    <property type="entry name" value="lymphoid-specific helicase isoform X1"/>
    <property type="match status" value="1"/>
</dbReference>
<dbReference type="AlphaFoldDB" id="A0A8X6N1X3"/>
<dbReference type="GO" id="GO:0006346">
    <property type="term" value="P:DNA methylation-dependent constitutive heterochromatin formation"/>
    <property type="evidence" value="ECO:0007669"/>
    <property type="project" value="TreeGrafter"/>
</dbReference>
<dbReference type="GO" id="GO:0005524">
    <property type="term" value="F:ATP binding"/>
    <property type="evidence" value="ECO:0007669"/>
    <property type="project" value="UniProtKB-KW"/>
</dbReference>
<feature type="domain" description="Helicase ATP-binding" evidence="19">
    <location>
        <begin position="194"/>
        <end position="364"/>
    </location>
</feature>
<evidence type="ECO:0000256" key="4">
    <source>
        <dbReference type="ARBA" id="ARBA00022553"/>
    </source>
</evidence>
<evidence type="ECO:0000256" key="5">
    <source>
        <dbReference type="ARBA" id="ARBA00022618"/>
    </source>
</evidence>
<evidence type="ECO:0000259" key="20">
    <source>
        <dbReference type="PROSITE" id="PS51194"/>
    </source>
</evidence>
<evidence type="ECO:0000256" key="8">
    <source>
        <dbReference type="ARBA" id="ARBA00022801"/>
    </source>
</evidence>
<dbReference type="EMBL" id="BMAW01004455">
    <property type="protein sequence ID" value="GFS89062.1"/>
    <property type="molecule type" value="Genomic_DNA"/>
</dbReference>